<evidence type="ECO:0000313" key="2">
    <source>
        <dbReference type="EMBL" id="ETW75253.1"/>
    </source>
</evidence>
<dbReference type="Proteomes" id="UP000030671">
    <property type="component" value="Unassembled WGS sequence"/>
</dbReference>
<name>W4JNY2_HETIT</name>
<keyword evidence="3" id="KW-1185">Reference proteome</keyword>
<feature type="compositionally biased region" description="Basic residues" evidence="1">
    <location>
        <begin position="55"/>
        <end position="67"/>
    </location>
</feature>
<dbReference type="KEGG" id="hir:HETIRDRAFT_412453"/>
<sequence>MANVSIHTPAIPKQHAAESEAKLKKALSKNAASVHSTPMPQYVTLPPSQSSHGHVMMRKPIRTKLQA</sequence>
<evidence type="ECO:0000313" key="3">
    <source>
        <dbReference type="Proteomes" id="UP000030671"/>
    </source>
</evidence>
<dbReference type="RefSeq" id="XP_009552688.1">
    <property type="nucleotide sequence ID" value="XM_009554393.1"/>
</dbReference>
<dbReference type="EMBL" id="KI925466">
    <property type="protein sequence ID" value="ETW75253.1"/>
    <property type="molecule type" value="Genomic_DNA"/>
</dbReference>
<proteinExistence type="predicted"/>
<evidence type="ECO:0000256" key="1">
    <source>
        <dbReference type="SAM" id="MobiDB-lite"/>
    </source>
</evidence>
<dbReference type="InParanoid" id="W4JNY2"/>
<dbReference type="AlphaFoldDB" id="W4JNY2"/>
<protein>
    <submittedName>
        <fullName evidence="2">Uncharacterized protein</fullName>
    </submittedName>
</protein>
<feature type="region of interest" description="Disordered" evidence="1">
    <location>
        <begin position="1"/>
        <end position="67"/>
    </location>
</feature>
<reference evidence="2 3" key="1">
    <citation type="journal article" date="2012" name="New Phytol.">
        <title>Insight into trade-off between wood decay and parasitism from the genome of a fungal forest pathogen.</title>
        <authorList>
            <person name="Olson A."/>
            <person name="Aerts A."/>
            <person name="Asiegbu F."/>
            <person name="Belbahri L."/>
            <person name="Bouzid O."/>
            <person name="Broberg A."/>
            <person name="Canback B."/>
            <person name="Coutinho P.M."/>
            <person name="Cullen D."/>
            <person name="Dalman K."/>
            <person name="Deflorio G."/>
            <person name="van Diepen L.T."/>
            <person name="Dunand C."/>
            <person name="Duplessis S."/>
            <person name="Durling M."/>
            <person name="Gonthier P."/>
            <person name="Grimwood J."/>
            <person name="Fossdal C.G."/>
            <person name="Hansson D."/>
            <person name="Henrissat B."/>
            <person name="Hietala A."/>
            <person name="Himmelstrand K."/>
            <person name="Hoffmeister D."/>
            <person name="Hogberg N."/>
            <person name="James T.Y."/>
            <person name="Karlsson M."/>
            <person name="Kohler A."/>
            <person name="Kues U."/>
            <person name="Lee Y.H."/>
            <person name="Lin Y.C."/>
            <person name="Lind M."/>
            <person name="Lindquist E."/>
            <person name="Lombard V."/>
            <person name="Lucas S."/>
            <person name="Lunden K."/>
            <person name="Morin E."/>
            <person name="Murat C."/>
            <person name="Park J."/>
            <person name="Raffaello T."/>
            <person name="Rouze P."/>
            <person name="Salamov A."/>
            <person name="Schmutz J."/>
            <person name="Solheim H."/>
            <person name="Stahlberg J."/>
            <person name="Velez H."/>
            <person name="de Vries R.P."/>
            <person name="Wiebenga A."/>
            <person name="Woodward S."/>
            <person name="Yakovlev I."/>
            <person name="Garbelotto M."/>
            <person name="Martin F."/>
            <person name="Grigoriev I.V."/>
            <person name="Stenlid J."/>
        </authorList>
    </citation>
    <scope>NUCLEOTIDE SEQUENCE [LARGE SCALE GENOMIC DNA]</scope>
    <source>
        <strain evidence="2 3">TC 32-1</strain>
    </source>
</reference>
<gene>
    <name evidence="2" type="ORF">HETIRDRAFT_412453</name>
</gene>
<dbReference type="GeneID" id="20673031"/>
<dbReference type="HOGENOM" id="CLU_177938_0_0_1"/>
<organism evidence="2 3">
    <name type="scientific">Heterobasidion irregulare (strain TC 32-1)</name>
    <dbReference type="NCBI Taxonomy" id="747525"/>
    <lineage>
        <taxon>Eukaryota</taxon>
        <taxon>Fungi</taxon>
        <taxon>Dikarya</taxon>
        <taxon>Basidiomycota</taxon>
        <taxon>Agaricomycotina</taxon>
        <taxon>Agaricomycetes</taxon>
        <taxon>Russulales</taxon>
        <taxon>Bondarzewiaceae</taxon>
        <taxon>Heterobasidion</taxon>
        <taxon>Heterobasidion annosum species complex</taxon>
    </lineage>
</organism>
<accession>W4JNY2</accession>